<dbReference type="GeneID" id="34782870"/>
<organism evidence="1 2">
    <name type="scientific">Acetobacter senegalensis</name>
    <dbReference type="NCBI Taxonomy" id="446692"/>
    <lineage>
        <taxon>Bacteria</taxon>
        <taxon>Pseudomonadati</taxon>
        <taxon>Pseudomonadota</taxon>
        <taxon>Alphaproteobacteria</taxon>
        <taxon>Acetobacterales</taxon>
        <taxon>Acetobacteraceae</taxon>
        <taxon>Acetobacter</taxon>
    </lineage>
</organism>
<dbReference type="InterPro" id="IPR021283">
    <property type="entry name" value="Phage_Wedge1"/>
</dbReference>
<reference evidence="2" key="1">
    <citation type="submission" date="2014-09" db="EMBL/GenBank/DDBJ databases">
        <authorList>
            <person name="Illeghems K.G."/>
        </authorList>
    </citation>
    <scope>NUCLEOTIDE SEQUENCE [LARGE SCALE GENOMIC DNA]</scope>
    <source>
        <strain evidence="2">108B</strain>
    </source>
</reference>
<dbReference type="Proteomes" id="UP000056109">
    <property type="component" value="Chromosome I"/>
</dbReference>
<dbReference type="KEGG" id="asz:ASN_1805"/>
<dbReference type="Pfam" id="PF11041">
    <property type="entry name" value="Phage_Wedge1"/>
    <property type="match status" value="1"/>
</dbReference>
<dbReference type="PATRIC" id="fig|446692.3.peg.1853"/>
<dbReference type="AlphaFoldDB" id="A0A0U5B9V0"/>
<name>A0A0U5B9V0_9PROT</name>
<dbReference type="RefSeq" id="WP_058987849.1">
    <property type="nucleotide sequence ID" value="NZ_LN606600.1"/>
</dbReference>
<dbReference type="EMBL" id="LN606600">
    <property type="protein sequence ID" value="CEF41138.1"/>
    <property type="molecule type" value="Genomic_DNA"/>
</dbReference>
<proteinExistence type="predicted"/>
<evidence type="ECO:0000313" key="1">
    <source>
        <dbReference type="EMBL" id="CEF41138.1"/>
    </source>
</evidence>
<evidence type="ECO:0000313" key="2">
    <source>
        <dbReference type="Proteomes" id="UP000056109"/>
    </source>
</evidence>
<keyword evidence="2" id="KW-1185">Reference proteome</keyword>
<sequence length="192" mass="21078">MQDYAKTVLSQYANSPRLLTILEGWNQAFDPASLIDLWYQRVWNLSTAQGYGLDVWGRIVGVSRVLTITSGKYFGFSEANDLTEEGFNSAPFYSGSSVTSNYRLSDDGFRQLIYAKALANITDGSVFSINAILMLLFGNQGNAYIKDNGDMTMTYVFDFVPTDVQVSIIQNSGVLPRPAGVGVGYQIKSAST</sequence>
<gene>
    <name evidence="1" type="ORF">ASN_1805</name>
</gene>
<protein>
    <submittedName>
        <fullName evidence="1">Burkholderia phage Bcep781 gp32</fullName>
    </submittedName>
</protein>
<accession>A0A0U5B9V0</accession>